<protein>
    <recommendedName>
        <fullName evidence="5">LYR motif-containing protein 2</fullName>
    </recommendedName>
</protein>
<evidence type="ECO:0000256" key="2">
    <source>
        <dbReference type="ARBA" id="ARBA00009508"/>
    </source>
</evidence>
<feature type="domain" description="Complex 1 LYR protein" evidence="7">
    <location>
        <begin position="18"/>
        <end position="75"/>
    </location>
</feature>
<organism evidence="8 9">
    <name type="scientific">Popillia japonica</name>
    <name type="common">Japanese beetle</name>
    <dbReference type="NCBI Taxonomy" id="7064"/>
    <lineage>
        <taxon>Eukaryota</taxon>
        <taxon>Metazoa</taxon>
        <taxon>Ecdysozoa</taxon>
        <taxon>Arthropoda</taxon>
        <taxon>Hexapoda</taxon>
        <taxon>Insecta</taxon>
        <taxon>Pterygota</taxon>
        <taxon>Neoptera</taxon>
        <taxon>Endopterygota</taxon>
        <taxon>Coleoptera</taxon>
        <taxon>Polyphaga</taxon>
        <taxon>Scarabaeiformia</taxon>
        <taxon>Scarabaeidae</taxon>
        <taxon>Rutelinae</taxon>
        <taxon>Popillia</taxon>
    </lineage>
</organism>
<evidence type="ECO:0000256" key="5">
    <source>
        <dbReference type="ARBA" id="ARBA00026235"/>
    </source>
</evidence>
<proteinExistence type="inferred from homology"/>
<dbReference type="EMBL" id="JASPKY010000697">
    <property type="protein sequence ID" value="KAK9686566.1"/>
    <property type="molecule type" value="Genomic_DNA"/>
</dbReference>
<comment type="caution">
    <text evidence="8">The sequence shown here is derived from an EMBL/GenBank/DDBJ whole genome shotgun (WGS) entry which is preliminary data.</text>
</comment>
<evidence type="ECO:0000256" key="4">
    <source>
        <dbReference type="ARBA" id="ARBA00023128"/>
    </source>
</evidence>
<gene>
    <name evidence="8" type="ORF">QE152_g37088</name>
</gene>
<keyword evidence="9" id="KW-1185">Reference proteome</keyword>
<accession>A0AAW1IBN6</accession>
<reference evidence="8 9" key="1">
    <citation type="journal article" date="2024" name="BMC Genomics">
        <title>De novo assembly and annotation of Popillia japonica's genome with initial clues to its potential as an invasive pest.</title>
        <authorList>
            <person name="Cucini C."/>
            <person name="Boschi S."/>
            <person name="Funari R."/>
            <person name="Cardaioli E."/>
            <person name="Iannotti N."/>
            <person name="Marturano G."/>
            <person name="Paoli F."/>
            <person name="Bruttini M."/>
            <person name="Carapelli A."/>
            <person name="Frati F."/>
            <person name="Nardi F."/>
        </authorList>
    </citation>
    <scope>NUCLEOTIDE SEQUENCE [LARGE SCALE GENOMIC DNA]</scope>
    <source>
        <strain evidence="8">DMR45628</strain>
    </source>
</reference>
<sequence length="85" mass="10091">MNNATKPVLTLKQFMLRQQVLSLYRRILRTIKQVPDQQYQTELKEWARADFKNNAHHKDEITIKMMITYGEKSLKQLETTIALAK</sequence>
<evidence type="ECO:0000256" key="6">
    <source>
        <dbReference type="ARBA" id="ARBA00044735"/>
    </source>
</evidence>
<comment type="similarity">
    <text evidence="2">Belongs to the complex I LYR family.</text>
</comment>
<dbReference type="Proteomes" id="UP001458880">
    <property type="component" value="Unassembled WGS sequence"/>
</dbReference>
<dbReference type="CDD" id="cd20262">
    <property type="entry name" value="Complex1_LYR_LYRM2"/>
    <property type="match status" value="1"/>
</dbReference>
<dbReference type="PANTHER" id="PTHR13675">
    <property type="entry name" value="LYR MOTIF-CONTAINING PROTEIN 2"/>
    <property type="match status" value="1"/>
</dbReference>
<evidence type="ECO:0000313" key="9">
    <source>
        <dbReference type="Proteomes" id="UP001458880"/>
    </source>
</evidence>
<evidence type="ECO:0000256" key="1">
    <source>
        <dbReference type="ARBA" id="ARBA00004173"/>
    </source>
</evidence>
<dbReference type="InterPro" id="IPR008011">
    <property type="entry name" value="Complex1_LYR_dom"/>
</dbReference>
<keyword evidence="3" id="KW-0809">Transit peptide</keyword>
<comment type="subcellular location">
    <subcellularLocation>
        <location evidence="1">Mitochondrion</location>
    </subcellularLocation>
</comment>
<evidence type="ECO:0000313" key="8">
    <source>
        <dbReference type="EMBL" id="KAK9686566.1"/>
    </source>
</evidence>
<comment type="function">
    <text evidence="6">Involved in efficient integration of the N-module into mitochondrial respiratory chain complex I.</text>
</comment>
<name>A0AAW1IBN6_POPJA</name>
<dbReference type="AlphaFoldDB" id="A0AAW1IBN6"/>
<keyword evidence="4" id="KW-0496">Mitochondrion</keyword>
<dbReference type="PANTHER" id="PTHR13675:SF0">
    <property type="entry name" value="LYR MOTIF-CONTAINING PROTEIN 2"/>
    <property type="match status" value="1"/>
</dbReference>
<evidence type="ECO:0000259" key="7">
    <source>
        <dbReference type="Pfam" id="PF05347"/>
    </source>
</evidence>
<evidence type="ECO:0000256" key="3">
    <source>
        <dbReference type="ARBA" id="ARBA00022946"/>
    </source>
</evidence>
<dbReference type="InterPro" id="IPR045293">
    <property type="entry name" value="Complex1_LYR_LYRM2"/>
</dbReference>
<dbReference type="GO" id="GO:0005739">
    <property type="term" value="C:mitochondrion"/>
    <property type="evidence" value="ECO:0007669"/>
    <property type="project" value="UniProtKB-SubCell"/>
</dbReference>
<dbReference type="Pfam" id="PF05347">
    <property type="entry name" value="Complex1_LYR"/>
    <property type="match status" value="1"/>
</dbReference>